<dbReference type="InterPro" id="IPR001867">
    <property type="entry name" value="OmpR/PhoB-type_DNA-bd"/>
</dbReference>
<gene>
    <name evidence="4" type="ORF">LEA_11481</name>
</gene>
<dbReference type="SUPFAM" id="SSF46894">
    <property type="entry name" value="C-terminal effector domain of the bipartite response regulators"/>
    <property type="match status" value="1"/>
</dbReference>
<name>K1T9W2_9ZZZZ</name>
<dbReference type="InterPro" id="IPR016032">
    <property type="entry name" value="Sig_transdc_resp-reg_C-effctor"/>
</dbReference>
<accession>K1T9W2</accession>
<keyword evidence="1" id="KW-0238">DNA-binding</keyword>
<feature type="domain" description="OmpR/PhoB-type" evidence="3">
    <location>
        <begin position="1"/>
        <end position="62"/>
    </location>
</feature>
<comment type="caution">
    <text evidence="4">The sequence shown here is derived from an EMBL/GenBank/DDBJ whole genome shotgun (WGS) entry which is preliminary data.</text>
</comment>
<dbReference type="Gene3D" id="1.10.10.10">
    <property type="entry name" value="Winged helix-like DNA-binding domain superfamily/Winged helix DNA-binding domain"/>
    <property type="match status" value="1"/>
</dbReference>
<dbReference type="GO" id="GO:0000160">
    <property type="term" value="P:phosphorelay signal transduction system"/>
    <property type="evidence" value="ECO:0007669"/>
    <property type="project" value="InterPro"/>
</dbReference>
<dbReference type="GO" id="GO:0003677">
    <property type="term" value="F:DNA binding"/>
    <property type="evidence" value="ECO:0007669"/>
    <property type="project" value="UniProtKB-KW"/>
</dbReference>
<protein>
    <submittedName>
        <fullName evidence="4">Two-component system response regulator</fullName>
    </submittedName>
</protein>
<dbReference type="InterPro" id="IPR036388">
    <property type="entry name" value="WH-like_DNA-bd_sf"/>
</dbReference>
<dbReference type="CDD" id="cd00383">
    <property type="entry name" value="trans_reg_C"/>
    <property type="match status" value="1"/>
</dbReference>
<evidence type="ECO:0000259" key="3">
    <source>
        <dbReference type="PROSITE" id="PS51755"/>
    </source>
</evidence>
<organism evidence="4">
    <name type="scientific">human gut metagenome</name>
    <dbReference type="NCBI Taxonomy" id="408170"/>
    <lineage>
        <taxon>unclassified sequences</taxon>
        <taxon>metagenomes</taxon>
        <taxon>organismal metagenomes</taxon>
    </lineage>
</organism>
<dbReference type="EMBL" id="AJWY01007740">
    <property type="protein sequence ID" value="EKC63145.1"/>
    <property type="molecule type" value="Genomic_DNA"/>
</dbReference>
<sequence>MLLLQNKGRVFSREDILNRIWSDEVYVLDRTIDVNITRLRKKIGVYGKCIVTRLGYGIVSKPNNDRHFLSFSRKLFLSVISLFLIFAACFIAYQYQREKEYKVELLDTQLQDYNDRLHQELRYLPDSLWTSMLDSYI</sequence>
<reference evidence="4" key="1">
    <citation type="journal article" date="2013" name="Environ. Microbiol.">
        <title>Microbiota from the distal guts of lean and obese adolescents exhibit partial functional redundancy besides clear differences in community structure.</title>
        <authorList>
            <person name="Ferrer M."/>
            <person name="Ruiz A."/>
            <person name="Lanza F."/>
            <person name="Haange S.B."/>
            <person name="Oberbach A."/>
            <person name="Till H."/>
            <person name="Bargiela R."/>
            <person name="Campoy C."/>
            <person name="Segura M.T."/>
            <person name="Richter M."/>
            <person name="von Bergen M."/>
            <person name="Seifert J."/>
            <person name="Suarez A."/>
        </authorList>
    </citation>
    <scope>NUCLEOTIDE SEQUENCE</scope>
</reference>
<keyword evidence="2" id="KW-0472">Membrane</keyword>
<feature type="non-terminal residue" evidence="4">
    <location>
        <position position="137"/>
    </location>
</feature>
<keyword evidence="2" id="KW-1133">Transmembrane helix</keyword>
<dbReference type="PROSITE" id="PS51755">
    <property type="entry name" value="OMPR_PHOB"/>
    <property type="match status" value="1"/>
</dbReference>
<feature type="transmembrane region" description="Helical" evidence="2">
    <location>
        <begin position="75"/>
        <end position="95"/>
    </location>
</feature>
<dbReference type="GO" id="GO:0006355">
    <property type="term" value="P:regulation of DNA-templated transcription"/>
    <property type="evidence" value="ECO:0007669"/>
    <property type="project" value="InterPro"/>
</dbReference>
<evidence type="ECO:0000256" key="1">
    <source>
        <dbReference type="ARBA" id="ARBA00023125"/>
    </source>
</evidence>
<dbReference type="AlphaFoldDB" id="K1T9W2"/>
<dbReference type="Pfam" id="PF00486">
    <property type="entry name" value="Trans_reg_C"/>
    <property type="match status" value="1"/>
</dbReference>
<proteinExistence type="predicted"/>
<evidence type="ECO:0000313" key="4">
    <source>
        <dbReference type="EMBL" id="EKC63145.1"/>
    </source>
</evidence>
<evidence type="ECO:0000256" key="2">
    <source>
        <dbReference type="SAM" id="Phobius"/>
    </source>
</evidence>
<keyword evidence="2" id="KW-0812">Transmembrane</keyword>